<dbReference type="Proteomes" id="UP000277811">
    <property type="component" value="Unassembled WGS sequence"/>
</dbReference>
<evidence type="ECO:0000313" key="2">
    <source>
        <dbReference type="Proteomes" id="UP000277811"/>
    </source>
</evidence>
<accession>A0A498R9P6</accession>
<name>A0A498R9P6_9FIRM</name>
<dbReference type="EMBL" id="UPPP01000079">
    <property type="protein sequence ID" value="VBB07715.1"/>
    <property type="molecule type" value="Genomic_DNA"/>
</dbReference>
<keyword evidence="2" id="KW-1185">Reference proteome</keyword>
<dbReference type="OrthoDB" id="47713at2"/>
<gene>
    <name evidence="1" type="ORF">LUCI_2980</name>
</gene>
<protein>
    <submittedName>
        <fullName evidence="1">Uncharacterized protein</fullName>
    </submittedName>
</protein>
<organism evidence="1 2">
    <name type="scientific">Lucifera butyrica</name>
    <dbReference type="NCBI Taxonomy" id="1351585"/>
    <lineage>
        <taxon>Bacteria</taxon>
        <taxon>Bacillati</taxon>
        <taxon>Bacillota</taxon>
        <taxon>Negativicutes</taxon>
        <taxon>Veillonellales</taxon>
        <taxon>Veillonellaceae</taxon>
        <taxon>Lucifera</taxon>
    </lineage>
</organism>
<evidence type="ECO:0000313" key="1">
    <source>
        <dbReference type="EMBL" id="VBB07715.1"/>
    </source>
</evidence>
<sequence>MDNEKCIYCGSKDIEKGVKFVRAHSDAHYTVGPVYGKKDALLGMQQCEPVYADICKSCGSLRLWVWETDREWVK</sequence>
<dbReference type="AlphaFoldDB" id="A0A498R9P6"/>
<reference evidence="1 2" key="1">
    <citation type="submission" date="2018-06" db="EMBL/GenBank/DDBJ databases">
        <authorList>
            <person name="Strepis N."/>
        </authorList>
    </citation>
    <scope>NUCLEOTIDE SEQUENCE [LARGE SCALE GENOMIC DNA]</scope>
    <source>
        <strain evidence="1">LUCI</strain>
    </source>
</reference>
<proteinExistence type="predicted"/>
<dbReference type="RefSeq" id="WP_122628647.1">
    <property type="nucleotide sequence ID" value="NZ_UPPP01000079.1"/>
</dbReference>